<dbReference type="InterPro" id="IPR050377">
    <property type="entry name" value="Radical_SAM_PqqE_MftC-like"/>
</dbReference>
<evidence type="ECO:0000259" key="5">
    <source>
        <dbReference type="PROSITE" id="PS51918"/>
    </source>
</evidence>
<dbReference type="Proteomes" id="UP001431572">
    <property type="component" value="Plasmid unnamed2"/>
</dbReference>
<keyword evidence="4" id="KW-0411">Iron-sulfur</keyword>
<sequence>MTNLLVTRVCNLKCPYCFAGEHMQEAKAAAVPPYISLDDFDKRLDFLERSGIEEARLIGGEPTLHPNFPELVRRARERNKQVVVFSNGLMPEVALSVLENLPKEVCQILINMNASSHLSGPDEREQAWRLKTLKRLGPRAMPGFTIYTTDFSLDYLLPIISETECRKAIRLGLAQAIYGGDNNYLHPKQYSIVGEKIAHFSEVAATAGVRIEFDCGFVPCMFSETNLETLRQARAAVAWRCSPILDIGLDGQALHCFPSGGKFHVSWGDGSDTTSLRNALSDRVKPFRVAGIYKECSTCRFKLEGECQGGCLAATLRRFQPAKISFVMPCYNKLTEGEEYDQR</sequence>
<reference evidence="7" key="2">
    <citation type="journal article" date="2024" name="Nature">
        <title>Anoxygenic phototroph of the Chloroflexota uses a type I reaction centre.</title>
        <authorList>
            <person name="Tsuji J.M."/>
            <person name="Shaw N.A."/>
            <person name="Nagashima S."/>
            <person name="Venkiteswaran J.J."/>
            <person name="Schiff S.L."/>
            <person name="Watanabe T."/>
            <person name="Fukui M."/>
            <person name="Hanada S."/>
            <person name="Tank M."/>
            <person name="Neufeld J.D."/>
        </authorList>
    </citation>
    <scope>NUCLEOTIDE SEQUENCE</scope>
    <source>
        <strain evidence="7">L227-S17</strain>
        <plasmid evidence="7 9">unnamed2</plasmid>
    </source>
</reference>
<dbReference type="InterPro" id="IPR007197">
    <property type="entry name" value="rSAM"/>
</dbReference>
<dbReference type="SFLD" id="SFLDS00029">
    <property type="entry name" value="Radical_SAM"/>
    <property type="match status" value="1"/>
</dbReference>
<dbReference type="AlphaFoldDB" id="A0A8T7M4S6"/>
<evidence type="ECO:0000256" key="2">
    <source>
        <dbReference type="ARBA" id="ARBA00022723"/>
    </source>
</evidence>
<dbReference type="Pfam" id="PF04055">
    <property type="entry name" value="Radical_SAM"/>
    <property type="match status" value="1"/>
</dbReference>
<dbReference type="CDD" id="cd01335">
    <property type="entry name" value="Radical_SAM"/>
    <property type="match status" value="1"/>
</dbReference>
<keyword evidence="1" id="KW-0949">S-adenosyl-L-methionine</keyword>
<dbReference type="GO" id="GO:0051536">
    <property type="term" value="F:iron-sulfur cluster binding"/>
    <property type="evidence" value="ECO:0007669"/>
    <property type="project" value="UniProtKB-KW"/>
</dbReference>
<proteinExistence type="predicted"/>
<feature type="domain" description="Radical SAM core" evidence="5">
    <location>
        <begin position="1"/>
        <end position="210"/>
    </location>
</feature>
<evidence type="ECO:0000313" key="7">
    <source>
        <dbReference type="EMBL" id="WJW70334.1"/>
    </source>
</evidence>
<evidence type="ECO:0000313" key="8">
    <source>
        <dbReference type="Proteomes" id="UP000521676"/>
    </source>
</evidence>
<dbReference type="EMBL" id="CP128402">
    <property type="protein sequence ID" value="WJW70334.1"/>
    <property type="molecule type" value="Genomic_DNA"/>
</dbReference>
<evidence type="ECO:0000313" key="6">
    <source>
        <dbReference type="EMBL" id="NWJ47022.1"/>
    </source>
</evidence>
<keyword evidence="3" id="KW-0408">Iron</keyword>
<protein>
    <submittedName>
        <fullName evidence="6">Radical SAM protein</fullName>
    </submittedName>
</protein>
<dbReference type="Gene3D" id="3.20.20.70">
    <property type="entry name" value="Aldolase class I"/>
    <property type="match status" value="1"/>
</dbReference>
<gene>
    <name evidence="6" type="ORF">HXX08_14260</name>
    <name evidence="7" type="ORF">OZ401_005068</name>
</gene>
<dbReference type="GO" id="GO:0046872">
    <property type="term" value="F:metal ion binding"/>
    <property type="evidence" value="ECO:0007669"/>
    <property type="project" value="UniProtKB-KW"/>
</dbReference>
<evidence type="ECO:0000256" key="1">
    <source>
        <dbReference type="ARBA" id="ARBA00022691"/>
    </source>
</evidence>
<organism evidence="6 8">
    <name type="scientific">Candidatus Chlorohelix allophototropha</name>
    <dbReference type="NCBI Taxonomy" id="3003348"/>
    <lineage>
        <taxon>Bacteria</taxon>
        <taxon>Bacillati</taxon>
        <taxon>Chloroflexota</taxon>
        <taxon>Chloroflexia</taxon>
        <taxon>Candidatus Chloroheliales</taxon>
        <taxon>Candidatus Chloroheliaceae</taxon>
        <taxon>Candidatus Chlorohelix</taxon>
    </lineage>
</organism>
<dbReference type="InterPro" id="IPR058240">
    <property type="entry name" value="rSAM_sf"/>
</dbReference>
<keyword evidence="9" id="KW-1185">Reference proteome</keyword>
<dbReference type="PANTHER" id="PTHR11228">
    <property type="entry name" value="RADICAL SAM DOMAIN PROTEIN"/>
    <property type="match status" value="1"/>
</dbReference>
<accession>A0A8T7M4S6</accession>
<dbReference type="SFLD" id="SFLDG01067">
    <property type="entry name" value="SPASM/twitch_domain_containing"/>
    <property type="match status" value="1"/>
</dbReference>
<keyword evidence="7" id="KW-0614">Plasmid</keyword>
<dbReference type="EMBL" id="JACATZ010000002">
    <property type="protein sequence ID" value="NWJ47022.1"/>
    <property type="molecule type" value="Genomic_DNA"/>
</dbReference>
<geneLocation type="plasmid" evidence="7 9">
    <name>unnamed2</name>
</geneLocation>
<dbReference type="PANTHER" id="PTHR11228:SF7">
    <property type="entry name" value="PQQA PEPTIDE CYCLASE"/>
    <property type="match status" value="1"/>
</dbReference>
<dbReference type="GO" id="GO:0003824">
    <property type="term" value="F:catalytic activity"/>
    <property type="evidence" value="ECO:0007669"/>
    <property type="project" value="InterPro"/>
</dbReference>
<dbReference type="RefSeq" id="WP_341472204.1">
    <property type="nucleotide sequence ID" value="NZ_CP128402.1"/>
</dbReference>
<name>A0A8T7M4S6_9CHLR</name>
<reference evidence="6 8" key="1">
    <citation type="submission" date="2020-06" db="EMBL/GenBank/DDBJ databases">
        <title>Anoxygenic phototrophic Chloroflexota member uses a Type I reaction center.</title>
        <authorList>
            <person name="Tsuji J.M."/>
            <person name="Shaw N.A."/>
            <person name="Nagashima S."/>
            <person name="Venkiteswaran J."/>
            <person name="Schiff S.L."/>
            <person name="Hanada S."/>
            <person name="Tank M."/>
            <person name="Neufeld J.D."/>
        </authorList>
    </citation>
    <scope>NUCLEOTIDE SEQUENCE [LARGE SCALE GENOMIC DNA]</scope>
    <source>
        <strain evidence="6">L227-S17</strain>
    </source>
</reference>
<dbReference type="SUPFAM" id="SSF102114">
    <property type="entry name" value="Radical SAM enzymes"/>
    <property type="match status" value="1"/>
</dbReference>
<dbReference type="InterPro" id="IPR013785">
    <property type="entry name" value="Aldolase_TIM"/>
</dbReference>
<evidence type="ECO:0000256" key="4">
    <source>
        <dbReference type="ARBA" id="ARBA00023014"/>
    </source>
</evidence>
<dbReference type="PROSITE" id="PS51918">
    <property type="entry name" value="RADICAL_SAM"/>
    <property type="match status" value="1"/>
</dbReference>
<dbReference type="Proteomes" id="UP000521676">
    <property type="component" value="Unassembled WGS sequence"/>
</dbReference>
<evidence type="ECO:0000256" key="3">
    <source>
        <dbReference type="ARBA" id="ARBA00023004"/>
    </source>
</evidence>
<evidence type="ECO:0000313" key="9">
    <source>
        <dbReference type="Proteomes" id="UP001431572"/>
    </source>
</evidence>
<keyword evidence="2" id="KW-0479">Metal-binding</keyword>